<keyword evidence="1" id="KW-0812">Transmembrane</keyword>
<keyword evidence="1" id="KW-1133">Transmembrane helix</keyword>
<protein>
    <submittedName>
        <fullName evidence="3">Phospholipid/cholesterol/gamma-HCH transport system substrate-binding protein</fullName>
    </submittedName>
</protein>
<evidence type="ECO:0000259" key="2">
    <source>
        <dbReference type="Pfam" id="PF02470"/>
    </source>
</evidence>
<sequence>METRANSALVGAFTLVVLVVAALFVYWLERGTSQNNNLPISVIFNDPVNGLSVGGQVVFNGIKVGDVKGLRLDPQHPGRVIADLGVASTTPVKKDTNVALGFAGLTGVGYVDLSAGSPTAPSIWADNPNPTIVAQRSSIQDLMAGARTILSTTKDTLSAVQKLVDENSGAIHDSIDNVRTLTQSLAQNSGQIGDFMSNASTAAKSIADVSNKLHGIVDRVQGVADAIDPEKIRGTVDSVNSLAQSLGRHSEDIDAIVTRLSTVSSDVSAFTARLPTVAQKVETIVDAVDPGKISHLVDRFDQITSAIDPERIRATVNGISTVAQTLGDHKADIDTLVTNLSAASRDFAAFTPRLPSIGDNANTLLANANKVVASIDERKVGDTVDSIHTFAGTLRDNSQDITTIVANVKATSQRLDEISQKANALLGNLNTMTGPQNGQTNGLIQQARETLASIKTAADTFNVQVKGIGAGVDKFSTRGYGELQGLVGQTQRTVTHLDSVITDLQQNPSQFLLHGDRAPTYNGQRH</sequence>
<dbReference type="AlphaFoldDB" id="A0A1H9FBL5"/>
<keyword evidence="1" id="KW-0472">Membrane</keyword>
<dbReference type="Proteomes" id="UP000199647">
    <property type="component" value="Unassembled WGS sequence"/>
</dbReference>
<dbReference type="Pfam" id="PF02470">
    <property type="entry name" value="MlaD"/>
    <property type="match status" value="1"/>
</dbReference>
<feature type="domain" description="Mce/MlaD" evidence="2">
    <location>
        <begin position="43"/>
        <end position="116"/>
    </location>
</feature>
<keyword evidence="4" id="KW-1185">Reference proteome</keyword>
<evidence type="ECO:0000313" key="3">
    <source>
        <dbReference type="EMBL" id="SEQ35341.1"/>
    </source>
</evidence>
<dbReference type="OrthoDB" id="9808689at2"/>
<gene>
    <name evidence="3" type="ORF">SAMN05216548_10466</name>
</gene>
<accession>A0A1H9FBL5</accession>
<dbReference type="PANTHER" id="PTHR36698:SF2">
    <property type="entry name" value="MCE_MLAD DOMAIN-CONTAINING PROTEIN"/>
    <property type="match status" value="1"/>
</dbReference>
<dbReference type="PANTHER" id="PTHR36698">
    <property type="entry name" value="BLL5892 PROTEIN"/>
    <property type="match status" value="1"/>
</dbReference>
<dbReference type="EMBL" id="FOFG01000004">
    <property type="protein sequence ID" value="SEQ35341.1"/>
    <property type="molecule type" value="Genomic_DNA"/>
</dbReference>
<organism evidence="3 4">
    <name type="scientific">Faunimonas pinastri</name>
    <dbReference type="NCBI Taxonomy" id="1855383"/>
    <lineage>
        <taxon>Bacteria</taxon>
        <taxon>Pseudomonadati</taxon>
        <taxon>Pseudomonadota</taxon>
        <taxon>Alphaproteobacteria</taxon>
        <taxon>Hyphomicrobiales</taxon>
        <taxon>Afifellaceae</taxon>
        <taxon>Faunimonas</taxon>
    </lineage>
</organism>
<dbReference type="RefSeq" id="WP_092495948.1">
    <property type="nucleotide sequence ID" value="NZ_FOFG01000004.1"/>
</dbReference>
<evidence type="ECO:0000256" key="1">
    <source>
        <dbReference type="SAM" id="Phobius"/>
    </source>
</evidence>
<feature type="transmembrane region" description="Helical" evidence="1">
    <location>
        <begin position="7"/>
        <end position="28"/>
    </location>
</feature>
<dbReference type="InterPro" id="IPR003399">
    <property type="entry name" value="Mce/MlaD"/>
</dbReference>
<name>A0A1H9FBL5_9HYPH</name>
<proteinExistence type="predicted"/>
<dbReference type="STRING" id="1855383.SAMN05216548_10466"/>
<reference evidence="3 4" key="1">
    <citation type="submission" date="2016-10" db="EMBL/GenBank/DDBJ databases">
        <authorList>
            <person name="de Groot N.N."/>
        </authorList>
    </citation>
    <scope>NUCLEOTIDE SEQUENCE [LARGE SCALE GENOMIC DNA]</scope>
    <source>
        <strain evidence="3 4">A52C2</strain>
    </source>
</reference>
<evidence type="ECO:0000313" key="4">
    <source>
        <dbReference type="Proteomes" id="UP000199647"/>
    </source>
</evidence>